<dbReference type="InterPro" id="IPR000192">
    <property type="entry name" value="Aminotrans_V_dom"/>
</dbReference>
<comment type="similarity">
    <text evidence="2">Belongs to the class-V pyridoxal-phosphate-dependent aminotransferase family.</text>
</comment>
<organism evidence="6 7">
    <name type="scientific">Paeniroseomonas aquatica</name>
    <dbReference type="NCBI Taxonomy" id="373043"/>
    <lineage>
        <taxon>Bacteria</taxon>
        <taxon>Pseudomonadati</taxon>
        <taxon>Pseudomonadota</taxon>
        <taxon>Alphaproteobacteria</taxon>
        <taxon>Acetobacterales</taxon>
        <taxon>Acetobacteraceae</taxon>
        <taxon>Paeniroseomonas</taxon>
    </lineage>
</organism>
<feature type="domain" description="Aminotransferase class V" evidence="5">
    <location>
        <begin position="42"/>
        <end position="338"/>
    </location>
</feature>
<reference evidence="7" key="1">
    <citation type="journal article" date="2019" name="Int. J. Syst. Evol. Microbiol.">
        <title>The Global Catalogue of Microorganisms (GCM) 10K type strain sequencing project: providing services to taxonomists for standard genome sequencing and annotation.</title>
        <authorList>
            <consortium name="The Broad Institute Genomics Platform"/>
            <consortium name="The Broad Institute Genome Sequencing Center for Infectious Disease"/>
            <person name="Wu L."/>
            <person name="Ma J."/>
        </authorList>
    </citation>
    <scope>NUCLEOTIDE SEQUENCE [LARGE SCALE GENOMIC DNA]</scope>
    <source>
        <strain evidence="7">CECT 7131</strain>
    </source>
</reference>
<dbReference type="Proteomes" id="UP001529369">
    <property type="component" value="Unassembled WGS sequence"/>
</dbReference>
<dbReference type="InterPro" id="IPR015421">
    <property type="entry name" value="PyrdxlP-dep_Trfase_major"/>
</dbReference>
<dbReference type="PANTHER" id="PTHR21152">
    <property type="entry name" value="AMINOTRANSFERASE CLASS V"/>
    <property type="match status" value="1"/>
</dbReference>
<dbReference type="EMBL" id="JAUFPN010000197">
    <property type="protein sequence ID" value="MDN3567843.1"/>
    <property type="molecule type" value="Genomic_DNA"/>
</dbReference>
<dbReference type="Gene3D" id="3.40.640.10">
    <property type="entry name" value="Type I PLP-dependent aspartate aminotransferase-like (Major domain)"/>
    <property type="match status" value="1"/>
</dbReference>
<dbReference type="InterPro" id="IPR024169">
    <property type="entry name" value="SP_NH2Trfase/AEP_transaminase"/>
</dbReference>
<keyword evidence="3" id="KW-0663">Pyridoxal phosphate</keyword>
<evidence type="ECO:0000259" key="5">
    <source>
        <dbReference type="Pfam" id="PF00266"/>
    </source>
</evidence>
<name>A0ABT8ADR4_9PROT</name>
<keyword evidence="7" id="KW-1185">Reference proteome</keyword>
<accession>A0ABT8ADR4</accession>
<keyword evidence="6" id="KW-0032">Aminotransferase</keyword>
<keyword evidence="6" id="KW-0808">Transferase</keyword>
<evidence type="ECO:0000256" key="4">
    <source>
        <dbReference type="SAM" id="MobiDB-lite"/>
    </source>
</evidence>
<protein>
    <submittedName>
        <fullName evidence="6">Aminotransferase class V-fold PLP-dependent enzyme</fullName>
    </submittedName>
</protein>
<dbReference type="PANTHER" id="PTHR21152:SF40">
    <property type="entry name" value="ALANINE--GLYOXYLATE AMINOTRANSFERASE"/>
    <property type="match status" value="1"/>
</dbReference>
<proteinExistence type="inferred from homology"/>
<dbReference type="SUPFAM" id="SSF53383">
    <property type="entry name" value="PLP-dependent transferases"/>
    <property type="match status" value="1"/>
</dbReference>
<evidence type="ECO:0000313" key="6">
    <source>
        <dbReference type="EMBL" id="MDN3567843.1"/>
    </source>
</evidence>
<dbReference type="Gene3D" id="3.90.1150.10">
    <property type="entry name" value="Aspartate Aminotransferase, domain 1"/>
    <property type="match status" value="1"/>
</dbReference>
<dbReference type="RefSeq" id="WP_290319911.1">
    <property type="nucleotide sequence ID" value="NZ_JAUFPN010000197.1"/>
</dbReference>
<dbReference type="InterPro" id="IPR015422">
    <property type="entry name" value="PyrdxlP-dep_Trfase_small"/>
</dbReference>
<evidence type="ECO:0000256" key="1">
    <source>
        <dbReference type="ARBA" id="ARBA00001933"/>
    </source>
</evidence>
<sequence>MSATQPARKPRGRQFFANPGPTNIPDSVLLAGAHQTMDFNDPNFIEVYDGCIAGLKRILKTEQNIFLYTGSGHAAWEACLVNLLSAGDTILIIESGYFSISWAKMAEDLGMEVRTVEADWRRGVDIAAVKAALAADTGHAIKAVCVVHNETATGMMIPVPEVRAAIDAAGHPALLMADTISSLGSLDFRMDEWGVDAAVGGSQKGLMLHTGMSFNGVSNKAMEVHKTSKLPKHYFNWTNMLARPHKSFVGTVPISFFYMLQEALRLIEQEEGLENVFLRHSRLARAVRAAVQHWSGNNGPQLFCLNPSRYSDSVTAIMMPEGVNADALRAIALQKYNVSLGGGLGPLGGKVFRIGHLGDLNEPMILGTLATVELAMKVAGVPHAPGGVAAAIASLAE</sequence>
<comment type="cofactor">
    <cofactor evidence="1">
        <name>pyridoxal 5'-phosphate</name>
        <dbReference type="ChEBI" id="CHEBI:597326"/>
    </cofactor>
</comment>
<dbReference type="GO" id="GO:0008483">
    <property type="term" value="F:transaminase activity"/>
    <property type="evidence" value="ECO:0007669"/>
    <property type="project" value="UniProtKB-KW"/>
</dbReference>
<dbReference type="PIRSF" id="PIRSF000524">
    <property type="entry name" value="SPT"/>
    <property type="match status" value="1"/>
</dbReference>
<evidence type="ECO:0000313" key="7">
    <source>
        <dbReference type="Proteomes" id="UP001529369"/>
    </source>
</evidence>
<dbReference type="Pfam" id="PF00266">
    <property type="entry name" value="Aminotran_5"/>
    <property type="match status" value="1"/>
</dbReference>
<evidence type="ECO:0000256" key="2">
    <source>
        <dbReference type="ARBA" id="ARBA00009236"/>
    </source>
</evidence>
<evidence type="ECO:0000256" key="3">
    <source>
        <dbReference type="ARBA" id="ARBA00022898"/>
    </source>
</evidence>
<feature type="region of interest" description="Disordered" evidence="4">
    <location>
        <begin position="1"/>
        <end position="21"/>
    </location>
</feature>
<dbReference type="InterPro" id="IPR015424">
    <property type="entry name" value="PyrdxlP-dep_Trfase"/>
</dbReference>
<gene>
    <name evidence="6" type="ORF">QWZ14_25975</name>
</gene>
<comment type="caution">
    <text evidence="6">The sequence shown here is derived from an EMBL/GenBank/DDBJ whole genome shotgun (WGS) entry which is preliminary data.</text>
</comment>